<evidence type="ECO:0000313" key="2">
    <source>
        <dbReference type="EMBL" id="RDW88493.1"/>
    </source>
</evidence>
<dbReference type="InterPro" id="IPR036047">
    <property type="entry name" value="F-box-like_dom_sf"/>
</dbReference>
<keyword evidence="3" id="KW-1185">Reference proteome</keyword>
<reference evidence="2 3" key="1">
    <citation type="journal article" date="2018" name="IMA Fungus">
        <title>IMA Genome-F 9: Draft genome sequence of Annulohypoxylon stygium, Aspergillus mulundensis, Berkeleyomyces basicola (syn. Thielaviopsis basicola), Ceratocystis smalleyi, two Cercospora beticola strains, Coleophoma cylindrospora, Fusarium fracticaudum, Phialophora cf. hyalina, and Morchella septimelata.</title>
        <authorList>
            <person name="Wingfield B.D."/>
            <person name="Bills G.F."/>
            <person name="Dong Y."/>
            <person name="Huang W."/>
            <person name="Nel W.J."/>
            <person name="Swalarsk-Parry B.S."/>
            <person name="Vaghefi N."/>
            <person name="Wilken P.M."/>
            <person name="An Z."/>
            <person name="de Beer Z.W."/>
            <person name="De Vos L."/>
            <person name="Chen L."/>
            <person name="Duong T.A."/>
            <person name="Gao Y."/>
            <person name="Hammerbacher A."/>
            <person name="Kikkert J.R."/>
            <person name="Li Y."/>
            <person name="Li H."/>
            <person name="Li K."/>
            <person name="Li Q."/>
            <person name="Liu X."/>
            <person name="Ma X."/>
            <person name="Naidoo K."/>
            <person name="Pethybridge S.J."/>
            <person name="Sun J."/>
            <person name="Steenkamp E.T."/>
            <person name="van der Nest M.A."/>
            <person name="van Wyk S."/>
            <person name="Wingfield M.J."/>
            <person name="Xiong C."/>
            <person name="Yue Q."/>
            <person name="Zhang X."/>
        </authorList>
    </citation>
    <scope>NUCLEOTIDE SEQUENCE [LARGE SCALE GENOMIC DNA]</scope>
    <source>
        <strain evidence="2 3">BP6252</strain>
    </source>
</reference>
<dbReference type="OrthoDB" id="3445164at2759"/>
<feature type="region of interest" description="Disordered" evidence="1">
    <location>
        <begin position="16"/>
        <end position="52"/>
    </location>
</feature>
<organism evidence="2 3">
    <name type="scientific">Coleophoma cylindrospora</name>
    <dbReference type="NCBI Taxonomy" id="1849047"/>
    <lineage>
        <taxon>Eukaryota</taxon>
        <taxon>Fungi</taxon>
        <taxon>Dikarya</taxon>
        <taxon>Ascomycota</taxon>
        <taxon>Pezizomycotina</taxon>
        <taxon>Leotiomycetes</taxon>
        <taxon>Helotiales</taxon>
        <taxon>Dermateaceae</taxon>
        <taxon>Coleophoma</taxon>
    </lineage>
</organism>
<dbReference type="EMBL" id="PDLM01000001">
    <property type="protein sequence ID" value="RDW88493.1"/>
    <property type="molecule type" value="Genomic_DNA"/>
</dbReference>
<proteinExistence type="predicted"/>
<gene>
    <name evidence="2" type="ORF">BP6252_00525</name>
</gene>
<name>A0A3D8SQ96_9HELO</name>
<dbReference type="Proteomes" id="UP000256645">
    <property type="component" value="Unassembled WGS sequence"/>
</dbReference>
<dbReference type="SUPFAM" id="SSF81383">
    <property type="entry name" value="F-box domain"/>
    <property type="match status" value="1"/>
</dbReference>
<evidence type="ECO:0000313" key="3">
    <source>
        <dbReference type="Proteomes" id="UP000256645"/>
    </source>
</evidence>
<protein>
    <recommendedName>
        <fullName evidence="4">F-box domain-containing protein</fullName>
    </recommendedName>
</protein>
<feature type="compositionally biased region" description="Polar residues" evidence="1">
    <location>
        <begin position="38"/>
        <end position="52"/>
    </location>
</feature>
<sequence>MPDYYSDSRSRSLRDLFRLGGSQMTHKSRRRAKKHSNQEYQAPYSTKYQSDTRTSAKLRSYECYTEPPRKAHIKELPPEIQLSIFDNLDPASSACLGLASKQLYPMHRSRHKSVSLFEGKYQPLCMLLQDWAPSGLYLDWESEKMVSGEQYNMLEAARSRTGGYHPGSLYNPLQGDSNSRRSVVKRRKHFDNVYETSYYPAYIRPVQPPTSYYDTYQPDHVQPRLKKRQAMGRHDIWSNGSRVKIPGTCRNGVTA</sequence>
<dbReference type="AlphaFoldDB" id="A0A3D8SQ96"/>
<comment type="caution">
    <text evidence="2">The sequence shown here is derived from an EMBL/GenBank/DDBJ whole genome shotgun (WGS) entry which is preliminary data.</text>
</comment>
<evidence type="ECO:0000256" key="1">
    <source>
        <dbReference type="SAM" id="MobiDB-lite"/>
    </source>
</evidence>
<evidence type="ECO:0008006" key="4">
    <source>
        <dbReference type="Google" id="ProtNLM"/>
    </source>
</evidence>
<feature type="compositionally biased region" description="Basic residues" evidence="1">
    <location>
        <begin position="26"/>
        <end position="35"/>
    </location>
</feature>
<accession>A0A3D8SQ96</accession>